<evidence type="ECO:0000256" key="5">
    <source>
        <dbReference type="ARBA" id="ARBA00022737"/>
    </source>
</evidence>
<dbReference type="Gene3D" id="1.10.10.10">
    <property type="entry name" value="Winged helix-like DNA-binding domain superfamily/Winged helix DNA-binding domain"/>
    <property type="match status" value="3"/>
</dbReference>
<feature type="compositionally biased region" description="Basic residues" evidence="14">
    <location>
        <begin position="234"/>
        <end position="248"/>
    </location>
</feature>
<evidence type="ECO:0000259" key="16">
    <source>
        <dbReference type="PROSITE" id="PS51504"/>
    </source>
</evidence>
<evidence type="ECO:0000256" key="3">
    <source>
        <dbReference type="ARBA" id="ARBA00019297"/>
    </source>
</evidence>
<dbReference type="GO" id="GO:0005634">
    <property type="term" value="C:nucleus"/>
    <property type="evidence" value="ECO:0007669"/>
    <property type="project" value="UniProtKB-SubCell"/>
</dbReference>
<dbReference type="SMART" id="SM00462">
    <property type="entry name" value="PTB"/>
    <property type="match status" value="1"/>
</dbReference>
<dbReference type="Gene3D" id="2.30.29.30">
    <property type="entry name" value="Pleckstrin-homology domain (PH domain)/Phosphotyrosine-binding domain (PTB)"/>
    <property type="match status" value="1"/>
</dbReference>
<dbReference type="FunFam" id="1.10.10.10:FF:000276">
    <property type="entry name" value="heterochromatin protein 1-binding protein 3 isoform X1"/>
    <property type="match status" value="1"/>
</dbReference>
<evidence type="ECO:0000256" key="9">
    <source>
        <dbReference type="ARBA" id="ARBA00023242"/>
    </source>
</evidence>
<evidence type="ECO:0000259" key="15">
    <source>
        <dbReference type="PROSITE" id="PS01179"/>
    </source>
</evidence>
<dbReference type="InterPro" id="IPR005818">
    <property type="entry name" value="Histone_H1/H5_H15"/>
</dbReference>
<evidence type="ECO:0000256" key="11">
    <source>
        <dbReference type="ARBA" id="ARBA00056636"/>
    </source>
</evidence>
<dbReference type="GO" id="GO:0003677">
    <property type="term" value="F:DNA binding"/>
    <property type="evidence" value="ECO:0007669"/>
    <property type="project" value="UniProtKB-KW"/>
</dbReference>
<dbReference type="GO" id="GO:0031491">
    <property type="term" value="F:nucleosome binding"/>
    <property type="evidence" value="ECO:0007669"/>
    <property type="project" value="TreeGrafter"/>
</dbReference>
<proteinExistence type="predicted"/>
<keyword evidence="5" id="KW-0677">Repeat</keyword>
<evidence type="ECO:0000256" key="12">
    <source>
        <dbReference type="ARBA" id="ARBA00064001"/>
    </source>
</evidence>
<evidence type="ECO:0000256" key="14">
    <source>
        <dbReference type="SAM" id="MobiDB-lite"/>
    </source>
</evidence>
<dbReference type="InterPro" id="IPR036390">
    <property type="entry name" value="WH_DNA-bd_sf"/>
</dbReference>
<evidence type="ECO:0000256" key="8">
    <source>
        <dbReference type="ARBA" id="ARBA00023125"/>
    </source>
</evidence>
<organism evidence="17 18">
    <name type="scientific">Bos mutus</name>
    <name type="common">wild yak</name>
    <dbReference type="NCBI Taxonomy" id="72004"/>
    <lineage>
        <taxon>Eukaryota</taxon>
        <taxon>Metazoa</taxon>
        <taxon>Chordata</taxon>
        <taxon>Craniata</taxon>
        <taxon>Vertebrata</taxon>
        <taxon>Euteleostomi</taxon>
        <taxon>Mammalia</taxon>
        <taxon>Eutheria</taxon>
        <taxon>Laurasiatheria</taxon>
        <taxon>Artiodactyla</taxon>
        <taxon>Ruminantia</taxon>
        <taxon>Pecora</taxon>
        <taxon>Bovidae</taxon>
        <taxon>Bovinae</taxon>
        <taxon>Bos</taxon>
    </lineage>
</organism>
<feature type="region of interest" description="Disordered" evidence="14">
    <location>
        <begin position="825"/>
        <end position="856"/>
    </location>
</feature>
<evidence type="ECO:0000256" key="6">
    <source>
        <dbReference type="ARBA" id="ARBA00022999"/>
    </source>
</evidence>
<sequence length="856" mass="94027">MATDTSQGELVHPKALPLIVGAQLIHADKLGEKVEDNTMPIRRAVNSTRETPPKSKLAEGVEEKPEPDVSSEESISTVEEQENETPPATSSETEQPKGQPENEEKEENKPSEETKKDEKDQSKEKEKKVKKTIPSWATLSASQLARAQKQTPMASSPRPKMDAILTEAIKASFYFKHGASVVAIRKYIIHKYPSLELERRGYLLKQALKRELNRGVIKQVKGKGASGSFVVVQKSRKPPQKSRNRKNRSSAVDPEPQVKLEDILPLAFTRLCEPKEASYSLIRKYVSQYYPKLRVDIRPQLLKNALQRAVERGQLEQITGKGASGTFQLKKSGEKPLLGGSLMEYAILSAIAAMNEPKTCSTTALKKYVLENHPGTNSNYQMHLLKKTLQRCEKNGLQKKTPVKSPGKAAAMKQRGSKLAPKVPAAQRGKTRPLPKKAPPKAKSPAKKARPSPSVIKKPSGSSSKKPAASVRKEVKLPGKGKSTMKKSFKAKKLYTDSSGSKMSGNKLPDGHAINGSDEQPPLHPSGKPAALGTMQKAGAGGRRASDCGPAPQRPRCITKFAQQYVGSFPVDDLDPQESVWLVQQQLWALKDCPRRRAVILKFSLQGLKIYSGEGEVLLMAHALRRILYATWCPADCQFAFMARNPRSPASKLFCHLFVGSQPGEVQILHLLLCRSFQLAYLLQHPEERARPEPCPEPVGDAPLKPVPGPGGPPGLVREPFGRDQLSQNVNALVSFRRLPAEGSGGSGKELLESASRGGTRHLRLGNPYCSPTLVRKKAIRSKVLRSGAYRACTYETQLQLSAREARTERSLFCSLDMGRLNPGYEEQDCGPEGRPPRTLRPLGHAKSEAELQGLG</sequence>
<comment type="subcellular location">
    <subcellularLocation>
        <location evidence="2">Chromosome</location>
    </subcellularLocation>
    <subcellularLocation>
        <location evidence="1">Nucleus</location>
    </subcellularLocation>
    <subcellularLocation>
        <location evidence="10">Postsynaptic density</location>
    </subcellularLocation>
</comment>
<feature type="region of interest" description="Disordered" evidence="14">
    <location>
        <begin position="29"/>
        <end position="134"/>
    </location>
</feature>
<evidence type="ECO:0000256" key="2">
    <source>
        <dbReference type="ARBA" id="ARBA00004286"/>
    </source>
</evidence>
<evidence type="ECO:0000256" key="7">
    <source>
        <dbReference type="ARBA" id="ARBA00023018"/>
    </source>
</evidence>
<gene>
    <name evidence="17" type="ORF">E5288_WYG016940</name>
</gene>
<dbReference type="AlphaFoldDB" id="A0A6B0RUM3"/>
<dbReference type="Proteomes" id="UP000322234">
    <property type="component" value="Unassembled WGS sequence"/>
</dbReference>
<keyword evidence="7" id="KW-0770">Synapse</keyword>
<feature type="domain" description="H15" evidence="16">
    <location>
        <begin position="338"/>
        <end position="413"/>
    </location>
</feature>
<dbReference type="FunFam" id="2.30.29.30:FF:000290">
    <property type="entry name" value="SH2 domain-containing protein 5"/>
    <property type="match status" value="1"/>
</dbReference>
<feature type="compositionally biased region" description="Basic residues" evidence="14">
    <location>
        <begin position="429"/>
        <end position="450"/>
    </location>
</feature>
<dbReference type="PROSITE" id="PS01179">
    <property type="entry name" value="PID"/>
    <property type="match status" value="1"/>
</dbReference>
<feature type="compositionally biased region" description="Low complexity" evidence="14">
    <location>
        <begin position="451"/>
        <end position="470"/>
    </location>
</feature>
<feature type="domain" description="H15" evidence="16">
    <location>
        <begin position="157"/>
        <end position="233"/>
    </location>
</feature>
<dbReference type="CDD" id="cd00073">
    <property type="entry name" value="H15"/>
    <property type="match status" value="1"/>
</dbReference>
<evidence type="ECO:0000256" key="1">
    <source>
        <dbReference type="ARBA" id="ARBA00004123"/>
    </source>
</evidence>
<dbReference type="PROSITE" id="PS51504">
    <property type="entry name" value="H15"/>
    <property type="match status" value="3"/>
</dbReference>
<comment type="caution">
    <text evidence="17">The sequence shown here is derived from an EMBL/GenBank/DDBJ whole genome shotgun (WGS) entry which is preliminary data.</text>
</comment>
<name>A0A6B0RUM3_9CETA</name>
<feature type="domain" description="H15" evidence="16">
    <location>
        <begin position="256"/>
        <end position="331"/>
    </location>
</feature>
<keyword evidence="18" id="KW-1185">Reference proteome</keyword>
<dbReference type="GO" id="GO:0000786">
    <property type="term" value="C:nucleosome"/>
    <property type="evidence" value="ECO:0007669"/>
    <property type="project" value="InterPro"/>
</dbReference>
<keyword evidence="9" id="KW-0539">Nucleus</keyword>
<keyword evidence="8" id="KW-0238">DNA-binding</keyword>
<feature type="region of interest" description="Disordered" evidence="14">
    <location>
        <begin position="397"/>
        <end position="551"/>
    </location>
</feature>
<dbReference type="GO" id="GO:0006334">
    <property type="term" value="P:nucleosome assembly"/>
    <property type="evidence" value="ECO:0007669"/>
    <property type="project" value="InterPro"/>
</dbReference>
<dbReference type="InterPro" id="IPR011993">
    <property type="entry name" value="PH-like_dom_sf"/>
</dbReference>
<keyword evidence="4" id="KW-0158">Chromosome</keyword>
<dbReference type="InterPro" id="IPR036388">
    <property type="entry name" value="WH-like_DNA-bd_sf"/>
</dbReference>
<feature type="region of interest" description="Disordered" evidence="14">
    <location>
        <begin position="228"/>
        <end position="255"/>
    </location>
</feature>
<dbReference type="Pfam" id="PF00538">
    <property type="entry name" value="Linker_histone"/>
    <property type="match status" value="3"/>
</dbReference>
<dbReference type="GO" id="GO:0070828">
    <property type="term" value="P:heterochromatin organization"/>
    <property type="evidence" value="ECO:0007669"/>
    <property type="project" value="TreeGrafter"/>
</dbReference>
<feature type="compositionally biased region" description="Basic residues" evidence="14">
    <location>
        <begin position="483"/>
        <end position="493"/>
    </location>
</feature>
<comment type="function">
    <text evidence="11">May be involved in synaptic plasticity regulation through the control of Rac-GTP levels.</text>
</comment>
<evidence type="ECO:0000256" key="4">
    <source>
        <dbReference type="ARBA" id="ARBA00022454"/>
    </source>
</evidence>
<feature type="compositionally biased region" description="Basic and acidic residues" evidence="14">
    <location>
        <begin position="100"/>
        <end position="127"/>
    </location>
</feature>
<feature type="domain" description="PID" evidence="15">
    <location>
        <begin position="560"/>
        <end position="681"/>
    </location>
</feature>
<dbReference type="InterPro" id="IPR006020">
    <property type="entry name" value="PTB/PI_dom"/>
</dbReference>
<evidence type="ECO:0000313" key="18">
    <source>
        <dbReference type="Proteomes" id="UP000322234"/>
    </source>
</evidence>
<dbReference type="GO" id="GO:0014069">
    <property type="term" value="C:postsynaptic density"/>
    <property type="evidence" value="ECO:0007669"/>
    <property type="project" value="UniProtKB-SubCell"/>
</dbReference>
<evidence type="ECO:0000256" key="10">
    <source>
        <dbReference type="ARBA" id="ARBA00034105"/>
    </source>
</evidence>
<protein>
    <recommendedName>
        <fullName evidence="3">Heterochromatin protein 1-binding protein 3</fullName>
    </recommendedName>
    <alternativeName>
        <fullName evidence="13">SH2 domain-containing protein 5</fullName>
    </alternativeName>
</protein>
<dbReference type="SMART" id="SM00526">
    <property type="entry name" value="H15"/>
    <property type="match status" value="3"/>
</dbReference>
<evidence type="ECO:0000313" key="17">
    <source>
        <dbReference type="EMBL" id="MXQ93760.1"/>
    </source>
</evidence>
<accession>A0A6B0RUM3</accession>
<keyword evidence="6" id="KW-0727">SH2 domain</keyword>
<dbReference type="PANTHER" id="PTHR15832">
    <property type="entry name" value="SHC (SRC HOMOLOGY DOMAIN C-TERMINAL) ADAPTOR HOMOLOG"/>
    <property type="match status" value="1"/>
</dbReference>
<dbReference type="PANTHER" id="PTHR15832:SF1">
    <property type="entry name" value="HETEROCHROMATIN PROTEIN 1-BINDING PROTEIN 3"/>
    <property type="match status" value="1"/>
</dbReference>
<evidence type="ECO:0000256" key="13">
    <source>
        <dbReference type="ARBA" id="ARBA00071088"/>
    </source>
</evidence>
<comment type="subunit">
    <text evidence="12">Interacts with BCR.</text>
</comment>
<dbReference type="SUPFAM" id="SSF46785">
    <property type="entry name" value="Winged helix' DNA-binding domain"/>
    <property type="match status" value="3"/>
</dbReference>
<feature type="compositionally biased region" description="Basic and acidic residues" evidence="14">
    <location>
        <begin position="51"/>
        <end position="67"/>
    </location>
</feature>
<dbReference type="EMBL" id="VBQZ03000098">
    <property type="protein sequence ID" value="MXQ93760.1"/>
    <property type="molecule type" value="Genomic_DNA"/>
</dbReference>
<dbReference type="CDD" id="cd13157">
    <property type="entry name" value="PTB_tensin-related"/>
    <property type="match status" value="1"/>
</dbReference>
<reference evidence="17" key="1">
    <citation type="submission" date="2019-10" db="EMBL/GenBank/DDBJ databases">
        <title>The sequence and de novo assembly of the wild yak genome.</title>
        <authorList>
            <person name="Liu Y."/>
        </authorList>
    </citation>
    <scope>NUCLEOTIDE SEQUENCE [LARGE SCALE GENOMIC DNA]</scope>
    <source>
        <strain evidence="17">WY2019</strain>
    </source>
</reference>
<dbReference type="SUPFAM" id="SSF50729">
    <property type="entry name" value="PH domain-like"/>
    <property type="match status" value="1"/>
</dbReference>
<dbReference type="FunFam" id="1.10.10.10:FF:000239">
    <property type="entry name" value="heterochromatin protein 1-binding protein 3 isoform X1"/>
    <property type="match status" value="1"/>
</dbReference>